<evidence type="ECO:0000256" key="8">
    <source>
        <dbReference type="ARBA" id="ARBA00022729"/>
    </source>
</evidence>
<dbReference type="Proteomes" id="UP000594638">
    <property type="component" value="Unassembled WGS sequence"/>
</dbReference>
<dbReference type="InterPro" id="IPR022170">
    <property type="entry name" value="MUL1-like"/>
</dbReference>
<dbReference type="GO" id="GO:0016788">
    <property type="term" value="F:hydrolase activity, acting on ester bonds"/>
    <property type="evidence" value="ECO:0007669"/>
    <property type="project" value="InterPro"/>
</dbReference>
<keyword evidence="6" id="KW-0812">Transmembrane</keyword>
<keyword evidence="15" id="KW-0325">Glycoprotein</keyword>
<dbReference type="InterPro" id="IPR001087">
    <property type="entry name" value="GDSL"/>
</dbReference>
<comment type="catalytic activity">
    <reaction evidence="1">
        <text>S-ubiquitinyl-[E2 ubiquitin-conjugating enzyme]-L-cysteine + [acceptor protein]-L-lysine = [E2 ubiquitin-conjugating enzyme]-L-cysteine + N(6)-ubiquitinyl-[acceptor protein]-L-lysine.</text>
        <dbReference type="EC" id="2.3.2.27"/>
    </reaction>
</comment>
<keyword evidence="12" id="KW-0862">Zinc</keyword>
<comment type="caution">
    <text evidence="18">The sequence shown here is derived from an EMBL/GenBank/DDBJ whole genome shotgun (WGS) entry which is preliminary data.</text>
</comment>
<dbReference type="PANTHER" id="PTHR22835:SF458">
    <property type="entry name" value="GDSL ESTERASE_LIPASE"/>
    <property type="match status" value="1"/>
</dbReference>
<comment type="similarity">
    <text evidence="3">Belongs to the 'GDSL' lipolytic enzyme family.</text>
</comment>
<accession>A0A8S0V496</accession>
<evidence type="ECO:0000256" key="12">
    <source>
        <dbReference type="ARBA" id="ARBA00022833"/>
    </source>
</evidence>
<feature type="non-terminal residue" evidence="18">
    <location>
        <position position="1"/>
    </location>
</feature>
<evidence type="ECO:0000256" key="15">
    <source>
        <dbReference type="ARBA" id="ARBA00023180"/>
    </source>
</evidence>
<dbReference type="CDD" id="cd01837">
    <property type="entry name" value="SGNH_plant_lipase_like"/>
    <property type="match status" value="1"/>
</dbReference>
<dbReference type="InterPro" id="IPR035669">
    <property type="entry name" value="SGNH_plant_lipase-like"/>
</dbReference>
<evidence type="ECO:0000313" key="19">
    <source>
        <dbReference type="Proteomes" id="UP000594638"/>
    </source>
</evidence>
<feature type="signal peptide" evidence="16">
    <location>
        <begin position="1"/>
        <end position="19"/>
    </location>
</feature>
<dbReference type="Pfam" id="PF12483">
    <property type="entry name" value="GIDE"/>
    <property type="match status" value="1"/>
</dbReference>
<evidence type="ECO:0000256" key="6">
    <source>
        <dbReference type="ARBA" id="ARBA00022692"/>
    </source>
</evidence>
<proteinExistence type="inferred from homology"/>
<evidence type="ECO:0000256" key="9">
    <source>
        <dbReference type="ARBA" id="ARBA00022771"/>
    </source>
</evidence>
<evidence type="ECO:0000256" key="10">
    <source>
        <dbReference type="ARBA" id="ARBA00022786"/>
    </source>
</evidence>
<dbReference type="PANTHER" id="PTHR22835">
    <property type="entry name" value="ZINC FINGER FYVE DOMAIN CONTAINING PROTEIN"/>
    <property type="match status" value="1"/>
</dbReference>
<dbReference type="OrthoDB" id="1600564at2759"/>
<evidence type="ECO:0000256" key="11">
    <source>
        <dbReference type="ARBA" id="ARBA00022801"/>
    </source>
</evidence>
<evidence type="ECO:0000256" key="4">
    <source>
        <dbReference type="ARBA" id="ARBA00012483"/>
    </source>
</evidence>
<protein>
    <recommendedName>
        <fullName evidence="4">RING-type E3 ubiquitin transferase</fullName>
        <ecNumber evidence="4">2.3.2.27</ecNumber>
    </recommendedName>
</protein>
<sequence>MASTFFILQILASSHLCLAIDNSLFNLTYRAVFNFGDSNSDTGGLAAGIAFPVGPPNGQTYFLKPSGRFCDGRLIVDFLRDSMNLPLYKAYLESVDAPNFQSGCNFATGGSTALAAKANSISPFSFGIQVDQFIRFKARVLALLAKDKRLRKFLPTKNSFEQGIYMFDIGQNDVDAAFFSKPEDVIATIPTILLEFETGLQQILYNEGARNFWIHNMGSLGCLPRIIATFGNDASKLDDVQCVTSHNQAAMLFNLQLHALCSKFQGQFPKAKVTYVDIVSKSQRFKQPLAACCGYGGLPLNFDARIACGVTKILNGTLVTAGPCNNTAEYINWDGSHYTEAANQIVSTQILSGKDAEVLKSVTRVKQLKELAQLLDTDSRVLPLIVTVSERVGSDAPINSEYSSLGGRNYGAKEQHFLKLNDAGSWIKDSALMLSTCKEVPWYLDDSTARVQVVGACGAKGLALTVGSEVFEGLGRYLVLGCLACRQRLKMLGVKRIEHILPTDTPLTVVGE</sequence>
<keyword evidence="8 16" id="KW-0732">Signal</keyword>
<evidence type="ECO:0000256" key="5">
    <source>
        <dbReference type="ARBA" id="ARBA00022679"/>
    </source>
</evidence>
<dbReference type="Pfam" id="PF00657">
    <property type="entry name" value="Lipase_GDSL"/>
    <property type="match status" value="1"/>
</dbReference>
<evidence type="ECO:0000256" key="7">
    <source>
        <dbReference type="ARBA" id="ARBA00022723"/>
    </source>
</evidence>
<evidence type="ECO:0000256" key="2">
    <source>
        <dbReference type="ARBA" id="ARBA00004141"/>
    </source>
</evidence>
<dbReference type="EMBL" id="CACTIH010009248">
    <property type="protein sequence ID" value="CAA3028283.1"/>
    <property type="molecule type" value="Genomic_DNA"/>
</dbReference>
<evidence type="ECO:0000313" key="18">
    <source>
        <dbReference type="EMBL" id="CAA3028283.1"/>
    </source>
</evidence>
<reference evidence="18 19" key="1">
    <citation type="submission" date="2019-12" db="EMBL/GenBank/DDBJ databases">
        <authorList>
            <person name="Alioto T."/>
            <person name="Alioto T."/>
            <person name="Gomez Garrido J."/>
        </authorList>
    </citation>
    <scope>NUCLEOTIDE SEQUENCE [LARGE SCALE GENOMIC DNA]</scope>
</reference>
<gene>
    <name evidence="18" type="ORF">OLEA9_A011741</name>
</gene>
<dbReference type="Gramene" id="OE9A011741T1">
    <property type="protein sequence ID" value="OE9A011741C1"/>
    <property type="gene ID" value="OE9A011741"/>
</dbReference>
<keyword evidence="10" id="KW-0833">Ubl conjugation pathway</keyword>
<evidence type="ECO:0000256" key="16">
    <source>
        <dbReference type="SAM" id="SignalP"/>
    </source>
</evidence>
<comment type="subcellular location">
    <subcellularLocation>
        <location evidence="2">Membrane</location>
        <topology evidence="2">Multi-pass membrane protein</topology>
    </subcellularLocation>
</comment>
<name>A0A8S0V496_OLEEU</name>
<keyword evidence="19" id="KW-1185">Reference proteome</keyword>
<evidence type="ECO:0000256" key="14">
    <source>
        <dbReference type="ARBA" id="ARBA00023136"/>
    </source>
</evidence>
<evidence type="ECO:0000259" key="17">
    <source>
        <dbReference type="Pfam" id="PF12483"/>
    </source>
</evidence>
<dbReference type="GO" id="GO:0061630">
    <property type="term" value="F:ubiquitin protein ligase activity"/>
    <property type="evidence" value="ECO:0007669"/>
    <property type="project" value="UniProtKB-EC"/>
</dbReference>
<keyword evidence="5" id="KW-0808">Transferase</keyword>
<dbReference type="GO" id="GO:0016020">
    <property type="term" value="C:membrane"/>
    <property type="evidence" value="ECO:0007669"/>
    <property type="project" value="UniProtKB-SubCell"/>
</dbReference>
<evidence type="ECO:0000256" key="13">
    <source>
        <dbReference type="ARBA" id="ARBA00022989"/>
    </source>
</evidence>
<evidence type="ECO:0000256" key="1">
    <source>
        <dbReference type="ARBA" id="ARBA00000900"/>
    </source>
</evidence>
<dbReference type="EC" id="2.3.2.27" evidence="4"/>
<keyword evidence="7" id="KW-0479">Metal-binding</keyword>
<dbReference type="GO" id="GO:0008270">
    <property type="term" value="F:zinc ion binding"/>
    <property type="evidence" value="ECO:0007669"/>
    <property type="project" value="UniProtKB-KW"/>
</dbReference>
<feature type="domain" description="E3 Ubiquitin ligase MUL1-like" evidence="17">
    <location>
        <begin position="415"/>
        <end position="512"/>
    </location>
</feature>
<keyword evidence="11" id="KW-0378">Hydrolase</keyword>
<dbReference type="Gene3D" id="3.40.50.1110">
    <property type="entry name" value="SGNH hydrolase"/>
    <property type="match status" value="1"/>
</dbReference>
<organism evidence="18 19">
    <name type="scientific">Olea europaea subsp. europaea</name>
    <dbReference type="NCBI Taxonomy" id="158383"/>
    <lineage>
        <taxon>Eukaryota</taxon>
        <taxon>Viridiplantae</taxon>
        <taxon>Streptophyta</taxon>
        <taxon>Embryophyta</taxon>
        <taxon>Tracheophyta</taxon>
        <taxon>Spermatophyta</taxon>
        <taxon>Magnoliopsida</taxon>
        <taxon>eudicotyledons</taxon>
        <taxon>Gunneridae</taxon>
        <taxon>Pentapetalae</taxon>
        <taxon>asterids</taxon>
        <taxon>lamiids</taxon>
        <taxon>Lamiales</taxon>
        <taxon>Oleaceae</taxon>
        <taxon>Oleeae</taxon>
        <taxon>Olea</taxon>
    </lineage>
</organism>
<evidence type="ECO:0000256" key="3">
    <source>
        <dbReference type="ARBA" id="ARBA00008668"/>
    </source>
</evidence>
<feature type="chain" id="PRO_5035945787" description="RING-type E3 ubiquitin transferase" evidence="16">
    <location>
        <begin position="20"/>
        <end position="512"/>
    </location>
</feature>
<dbReference type="GO" id="GO:0016567">
    <property type="term" value="P:protein ubiquitination"/>
    <property type="evidence" value="ECO:0007669"/>
    <property type="project" value="InterPro"/>
</dbReference>
<keyword evidence="9" id="KW-0863">Zinc-finger</keyword>
<keyword evidence="14" id="KW-0472">Membrane</keyword>
<dbReference type="InterPro" id="IPR036514">
    <property type="entry name" value="SGNH_hydro_sf"/>
</dbReference>
<keyword evidence="13" id="KW-1133">Transmembrane helix</keyword>
<dbReference type="AlphaFoldDB" id="A0A8S0V496"/>